<proteinExistence type="predicted"/>
<reference evidence="1" key="1">
    <citation type="submission" date="2020-01" db="EMBL/GenBank/DDBJ databases">
        <authorList>
            <person name="Meier V. D."/>
            <person name="Meier V D."/>
        </authorList>
    </citation>
    <scope>NUCLEOTIDE SEQUENCE</scope>
    <source>
        <strain evidence="1">HLG_WM_MAG_07</strain>
    </source>
</reference>
<evidence type="ECO:0000313" key="1">
    <source>
        <dbReference type="EMBL" id="CAA6818542.1"/>
    </source>
</evidence>
<protein>
    <submittedName>
        <fullName evidence="1">Uncharacterized protein</fullName>
    </submittedName>
</protein>
<sequence length="149" mass="17250">MDENEYRAVYNEVNPNRCVFEKAINNRRCDCEKKQRFLIATREGVGCQSESAAENCTQFLNIMRKNARFSLRVVTVEGPMPHNKELQVQAGGTIALRNILLSDEKDQDVNIYQVVDQALKKYLSIDNFPYSDIVRGIVSYVSRKKRKKR</sequence>
<organism evidence="1">
    <name type="scientific">uncultured Thiotrichaceae bacterium</name>
    <dbReference type="NCBI Taxonomy" id="298394"/>
    <lineage>
        <taxon>Bacteria</taxon>
        <taxon>Pseudomonadati</taxon>
        <taxon>Pseudomonadota</taxon>
        <taxon>Gammaproteobacteria</taxon>
        <taxon>Thiotrichales</taxon>
        <taxon>Thiotrichaceae</taxon>
        <taxon>environmental samples</taxon>
    </lineage>
</organism>
<name>A0A6S6TCG8_9GAMM</name>
<dbReference type="AlphaFoldDB" id="A0A6S6TCG8"/>
<gene>
    <name evidence="1" type="ORF">HELGO_WM17410</name>
</gene>
<accession>A0A6S6TCG8</accession>
<dbReference type="EMBL" id="CACVAY010000085">
    <property type="protein sequence ID" value="CAA6818542.1"/>
    <property type="molecule type" value="Genomic_DNA"/>
</dbReference>